<evidence type="ECO:0000256" key="1">
    <source>
        <dbReference type="SAM" id="Phobius"/>
    </source>
</evidence>
<reference evidence="2 3" key="1">
    <citation type="submission" date="2015-11" db="EMBL/GenBank/DDBJ databases">
        <title>Description and complete genome sequence of a novel strain predominating in hypersaline microbial mats and representing a new family of the Bacteriodetes phylum.</title>
        <authorList>
            <person name="Spring S."/>
            <person name="Bunk B."/>
            <person name="Sproer C."/>
            <person name="Klenk H.-P."/>
        </authorList>
    </citation>
    <scope>NUCLEOTIDE SEQUENCE [LARGE SCALE GENOMIC DNA]</scope>
    <source>
        <strain evidence="2 3">L21-Spi-D4</strain>
    </source>
</reference>
<dbReference type="STRING" id="1307839.L21SP5_03785"/>
<proteinExistence type="predicted"/>
<evidence type="ECO:0000313" key="3">
    <source>
        <dbReference type="Proteomes" id="UP000064893"/>
    </source>
</evidence>
<dbReference type="Proteomes" id="UP000064893">
    <property type="component" value="Chromosome"/>
</dbReference>
<evidence type="ECO:0000313" key="2">
    <source>
        <dbReference type="EMBL" id="ALO17380.1"/>
    </source>
</evidence>
<keyword evidence="1" id="KW-1133">Transmembrane helix</keyword>
<accession>A0A0S2I5C6</accession>
<organism evidence="2 3">
    <name type="scientific">Salinivirga cyanobacteriivorans</name>
    <dbReference type="NCBI Taxonomy" id="1307839"/>
    <lineage>
        <taxon>Bacteria</taxon>
        <taxon>Pseudomonadati</taxon>
        <taxon>Bacteroidota</taxon>
        <taxon>Bacteroidia</taxon>
        <taxon>Bacteroidales</taxon>
        <taxon>Salinivirgaceae</taxon>
        <taxon>Salinivirga</taxon>
    </lineage>
</organism>
<dbReference type="KEGG" id="blq:L21SP5_03785"/>
<protein>
    <submittedName>
        <fullName evidence="2">Uncharacterized protein</fullName>
    </submittedName>
</protein>
<dbReference type="AlphaFoldDB" id="A0A0S2I5C6"/>
<name>A0A0S2I5C6_9BACT</name>
<dbReference type="RefSeq" id="WP_057954656.1">
    <property type="nucleotide sequence ID" value="NZ_CP013118.1"/>
</dbReference>
<feature type="transmembrane region" description="Helical" evidence="1">
    <location>
        <begin position="56"/>
        <end position="73"/>
    </location>
</feature>
<sequence>MRKFLLIICLVIVSQILIANPKNKSESQNKTTVELEFSQKENKSDAEKYFGYIKDLLGPLVALLGILLTLPILRKKLIENHITTKLNEIQSKNTEIQSYNQKLIDKYIPLTYSNDLMTKADLENALSELQKGFHISQNASSDVATLMFYLKTAVQGAIKHFDNQKSKLFSTRGFYGFIMDNLDLVNYYSKQVVQIPKSTKTKKSTIISKAISKYVSHSKIEQFKYFKLGIIDSPDSAHFTIFSGNVNKTNHALLMRSTFQIYLSPKAIAKLLFINKIYAPLIISKPHEDPLFGTKSFDLYLIGFSINNQISVDPEAPSKVVDLIYSNPLDFHRFIDALKYEKLKSDFKDIWIPDSKFDLSKSISMSKTEIETFKLKYDKEYLFEMHKNNKRKIKKKIKITVPNTRYS</sequence>
<keyword evidence="1" id="KW-0812">Transmembrane</keyword>
<keyword evidence="3" id="KW-1185">Reference proteome</keyword>
<gene>
    <name evidence="2" type="ORF">L21SP5_03785</name>
</gene>
<dbReference type="EMBL" id="CP013118">
    <property type="protein sequence ID" value="ALO17380.1"/>
    <property type="molecule type" value="Genomic_DNA"/>
</dbReference>
<keyword evidence="1" id="KW-0472">Membrane</keyword>
<dbReference type="OrthoDB" id="1493039at2"/>